<dbReference type="SMART" id="SM00220">
    <property type="entry name" value="S_TKc"/>
    <property type="match status" value="1"/>
</dbReference>
<protein>
    <submittedName>
        <fullName evidence="8">Sperm motility kinase 3-like</fullName>
    </submittedName>
</protein>
<name>A0A2P6N495_9EUKA</name>
<keyword evidence="4 8" id="KW-0418">Kinase</keyword>
<evidence type="ECO:0000256" key="5">
    <source>
        <dbReference type="ARBA" id="ARBA00022840"/>
    </source>
</evidence>
<dbReference type="InterPro" id="IPR011009">
    <property type="entry name" value="Kinase-like_dom_sf"/>
</dbReference>
<dbReference type="GO" id="GO:0035556">
    <property type="term" value="P:intracellular signal transduction"/>
    <property type="evidence" value="ECO:0007669"/>
    <property type="project" value="TreeGrafter"/>
</dbReference>
<dbReference type="Gene3D" id="1.10.510.10">
    <property type="entry name" value="Transferase(Phosphotransferase) domain 1"/>
    <property type="match status" value="1"/>
</dbReference>
<dbReference type="GO" id="GO:0005737">
    <property type="term" value="C:cytoplasm"/>
    <property type="evidence" value="ECO:0007669"/>
    <property type="project" value="TreeGrafter"/>
</dbReference>
<sequence>MQAELLAHSTEGLLLLTLEVDDVLKIEYLNQAAASILGFSVPKLQNTRIRRTDSVFPEEIWTSSYTCILEKEQTEGLIHRTRYRMRRSQVRGRLLLYLQQLPPVPLYSDRLLCVEDQQWGVLLQEACGLSARLIRWDEKNDISTCIRKTHSARDATLVGELDVWPLAFNRWRDRTDTKILCPGHKQLVQLYYSCTIFFVGRDDENSNNLSKCERPNQRERNADQPTQMWTEDMEPAKEKRDQTLQNMRGIYNYCKGRMTGSLDMNVLSVFETTCDQLEEDFDKINTNEGGEEATSQWKKKRNLSEYKMIDYMKKGSAYSVARARDHNGNRFVIKSIKKGEETAMCLSSMKEVEILRNLSHPNVLKLIEAIQTPSHYHLVTEFVQGVTLERYIEERGSTMRQNEVKCLFNQLAEGLAYCHKRGISHRDVKPANIMVGNGGRVCLIDFGLSNYSSFCSSYCGTLLNNSPEMLNGQEYDGPSSDAWSAGVILFTLVIINTDSSTTYIHQLTGKPPFSDVDVIMKGKVDLSEVVTMGAKDILSKLLSVDRRGRMTMTEYLKTEWSQGG</sequence>
<dbReference type="PANTHER" id="PTHR24346:SF82">
    <property type="entry name" value="KP78A-RELATED"/>
    <property type="match status" value="1"/>
</dbReference>
<dbReference type="EMBL" id="MDYQ01000207">
    <property type="protein sequence ID" value="PRP78766.1"/>
    <property type="molecule type" value="Genomic_DNA"/>
</dbReference>
<evidence type="ECO:0000256" key="1">
    <source>
        <dbReference type="ARBA" id="ARBA00022527"/>
    </source>
</evidence>
<evidence type="ECO:0000256" key="6">
    <source>
        <dbReference type="SAM" id="MobiDB-lite"/>
    </source>
</evidence>
<dbReference type="GO" id="GO:0004674">
    <property type="term" value="F:protein serine/threonine kinase activity"/>
    <property type="evidence" value="ECO:0007669"/>
    <property type="project" value="UniProtKB-KW"/>
</dbReference>
<feature type="region of interest" description="Disordered" evidence="6">
    <location>
        <begin position="206"/>
        <end position="241"/>
    </location>
</feature>
<keyword evidence="1" id="KW-0723">Serine/threonine-protein kinase</keyword>
<dbReference type="AlphaFoldDB" id="A0A2P6N495"/>
<dbReference type="PANTHER" id="PTHR24346">
    <property type="entry name" value="MAP/MICROTUBULE AFFINITY-REGULATING KINASE"/>
    <property type="match status" value="1"/>
</dbReference>
<dbReference type="Proteomes" id="UP000241769">
    <property type="component" value="Unassembled WGS sequence"/>
</dbReference>
<feature type="domain" description="Protein kinase" evidence="7">
    <location>
        <begin position="306"/>
        <end position="561"/>
    </location>
</feature>
<evidence type="ECO:0000256" key="4">
    <source>
        <dbReference type="ARBA" id="ARBA00022777"/>
    </source>
</evidence>
<reference evidence="8 9" key="1">
    <citation type="journal article" date="2018" name="Genome Biol. Evol.">
        <title>Multiple Roots of Fruiting Body Formation in Amoebozoa.</title>
        <authorList>
            <person name="Hillmann F."/>
            <person name="Forbes G."/>
            <person name="Novohradska S."/>
            <person name="Ferling I."/>
            <person name="Riege K."/>
            <person name="Groth M."/>
            <person name="Westermann M."/>
            <person name="Marz M."/>
            <person name="Spaller T."/>
            <person name="Winckler T."/>
            <person name="Schaap P."/>
            <person name="Glockner G."/>
        </authorList>
    </citation>
    <scope>NUCLEOTIDE SEQUENCE [LARGE SCALE GENOMIC DNA]</scope>
    <source>
        <strain evidence="8 9">Jena</strain>
    </source>
</reference>
<proteinExistence type="predicted"/>
<evidence type="ECO:0000256" key="3">
    <source>
        <dbReference type="ARBA" id="ARBA00022741"/>
    </source>
</evidence>
<evidence type="ECO:0000259" key="7">
    <source>
        <dbReference type="PROSITE" id="PS50011"/>
    </source>
</evidence>
<organism evidence="8 9">
    <name type="scientific">Planoprotostelium fungivorum</name>
    <dbReference type="NCBI Taxonomy" id="1890364"/>
    <lineage>
        <taxon>Eukaryota</taxon>
        <taxon>Amoebozoa</taxon>
        <taxon>Evosea</taxon>
        <taxon>Variosea</taxon>
        <taxon>Cavosteliida</taxon>
        <taxon>Cavosteliaceae</taxon>
        <taxon>Planoprotostelium</taxon>
    </lineage>
</organism>
<dbReference type="STRING" id="1890364.A0A2P6N495"/>
<accession>A0A2P6N495</accession>
<dbReference type="PROSITE" id="PS50011">
    <property type="entry name" value="PROTEIN_KINASE_DOM"/>
    <property type="match status" value="1"/>
</dbReference>
<comment type="caution">
    <text evidence="8">The sequence shown here is derived from an EMBL/GenBank/DDBJ whole genome shotgun (WGS) entry which is preliminary data.</text>
</comment>
<dbReference type="OrthoDB" id="346907at2759"/>
<dbReference type="GO" id="GO:0005524">
    <property type="term" value="F:ATP binding"/>
    <property type="evidence" value="ECO:0007669"/>
    <property type="project" value="UniProtKB-KW"/>
</dbReference>
<dbReference type="Pfam" id="PF00069">
    <property type="entry name" value="Pkinase"/>
    <property type="match status" value="1"/>
</dbReference>
<keyword evidence="2" id="KW-0808">Transferase</keyword>
<gene>
    <name evidence="8" type="ORF">PROFUN_00939</name>
</gene>
<keyword evidence="3" id="KW-0547">Nucleotide-binding</keyword>
<keyword evidence="9" id="KW-1185">Reference proteome</keyword>
<dbReference type="InterPro" id="IPR000719">
    <property type="entry name" value="Prot_kinase_dom"/>
</dbReference>
<evidence type="ECO:0000256" key="2">
    <source>
        <dbReference type="ARBA" id="ARBA00022679"/>
    </source>
</evidence>
<evidence type="ECO:0000313" key="9">
    <source>
        <dbReference type="Proteomes" id="UP000241769"/>
    </source>
</evidence>
<keyword evidence="5" id="KW-0067">ATP-binding</keyword>
<dbReference type="InterPro" id="IPR008271">
    <property type="entry name" value="Ser/Thr_kinase_AS"/>
</dbReference>
<feature type="compositionally biased region" description="Basic and acidic residues" evidence="6">
    <location>
        <begin position="211"/>
        <end position="222"/>
    </location>
</feature>
<dbReference type="InParanoid" id="A0A2P6N495"/>
<dbReference type="PROSITE" id="PS00108">
    <property type="entry name" value="PROTEIN_KINASE_ST"/>
    <property type="match status" value="1"/>
</dbReference>
<evidence type="ECO:0000313" key="8">
    <source>
        <dbReference type="EMBL" id="PRP78766.1"/>
    </source>
</evidence>
<dbReference type="SUPFAM" id="SSF56112">
    <property type="entry name" value="Protein kinase-like (PK-like)"/>
    <property type="match status" value="1"/>
</dbReference>